<dbReference type="InterPro" id="IPR051604">
    <property type="entry name" value="Ergot_Alk_Oxidoreductase"/>
</dbReference>
<accession>A0A6G6YAJ5</accession>
<dbReference type="Proteomes" id="UP000501568">
    <property type="component" value="Chromosome"/>
</dbReference>
<proteinExistence type="predicted"/>
<gene>
    <name evidence="2" type="ORF">G5C33_01620</name>
</gene>
<dbReference type="Gene3D" id="3.40.50.720">
    <property type="entry name" value="NAD(P)-binding Rossmann-like Domain"/>
    <property type="match status" value="1"/>
</dbReference>
<organism evidence="2 3">
    <name type="scientific">Stakelama tenebrarum</name>
    <dbReference type="NCBI Taxonomy" id="2711215"/>
    <lineage>
        <taxon>Bacteria</taxon>
        <taxon>Pseudomonadati</taxon>
        <taxon>Pseudomonadota</taxon>
        <taxon>Alphaproteobacteria</taxon>
        <taxon>Sphingomonadales</taxon>
        <taxon>Sphingomonadaceae</taxon>
        <taxon>Stakelama</taxon>
    </lineage>
</organism>
<evidence type="ECO:0000259" key="1">
    <source>
        <dbReference type="Pfam" id="PF05368"/>
    </source>
</evidence>
<dbReference type="KEGG" id="spzr:G5C33_01620"/>
<name>A0A6G6YAJ5_9SPHN</name>
<dbReference type="Gene3D" id="3.90.25.10">
    <property type="entry name" value="UDP-galactose 4-epimerase, domain 1"/>
    <property type="match status" value="1"/>
</dbReference>
<evidence type="ECO:0000313" key="2">
    <source>
        <dbReference type="EMBL" id="QIG81728.1"/>
    </source>
</evidence>
<feature type="domain" description="NmrA-like" evidence="1">
    <location>
        <begin position="3"/>
        <end position="259"/>
    </location>
</feature>
<dbReference type="PANTHER" id="PTHR43162:SF1">
    <property type="entry name" value="PRESTALK A DIFFERENTIATION PROTEIN A"/>
    <property type="match status" value="1"/>
</dbReference>
<sequence>MFLVMGITGRTGGSIARHLLAQGKRVRALVRDRARASDWALRGVDVVEGDMSDPNAIAEALAGVDGAFIMLPPVYMPSRDFSESRVLIDAYSQALRITPPPRLVVLSSNGAEKTSGLGAITPLSLLERELDDLPCPTAFIRPGSFYENFLHGLQSARDGVFATFYANTAEKQPMTAIEDIAAEAAKLLSSAAWIGKRVIELGSMVSADEIAAALGAVIGREVEAKSVPREEWAGTLHAMGFPEGQTWAFEEIYDGVNAHWIGFGVDGTEQVEGTTSAREVFSAAQETALHGTQDRSDFA</sequence>
<reference evidence="2 3" key="1">
    <citation type="submission" date="2020-02" db="EMBL/GenBank/DDBJ databases">
        <authorList>
            <person name="Zheng R.K."/>
            <person name="Sun C.M."/>
        </authorList>
    </citation>
    <scope>NUCLEOTIDE SEQUENCE [LARGE SCALE GENOMIC DNA]</scope>
    <source>
        <strain evidence="3">zrk23</strain>
    </source>
</reference>
<dbReference type="Pfam" id="PF05368">
    <property type="entry name" value="NmrA"/>
    <property type="match status" value="1"/>
</dbReference>
<dbReference type="SUPFAM" id="SSF51735">
    <property type="entry name" value="NAD(P)-binding Rossmann-fold domains"/>
    <property type="match status" value="1"/>
</dbReference>
<keyword evidence="3" id="KW-1185">Reference proteome</keyword>
<dbReference type="AlphaFoldDB" id="A0A6G6YAJ5"/>
<dbReference type="InterPro" id="IPR036291">
    <property type="entry name" value="NAD(P)-bd_dom_sf"/>
</dbReference>
<evidence type="ECO:0000313" key="3">
    <source>
        <dbReference type="Proteomes" id="UP000501568"/>
    </source>
</evidence>
<dbReference type="EMBL" id="CP049109">
    <property type="protein sequence ID" value="QIG81728.1"/>
    <property type="molecule type" value="Genomic_DNA"/>
</dbReference>
<dbReference type="InterPro" id="IPR008030">
    <property type="entry name" value="NmrA-like"/>
</dbReference>
<dbReference type="PANTHER" id="PTHR43162">
    <property type="match status" value="1"/>
</dbReference>
<protein>
    <submittedName>
        <fullName evidence="2">NmrA family NAD(P)-binding protein</fullName>
    </submittedName>
</protein>